<keyword evidence="4" id="KW-0799">Topoisomerase</keyword>
<dbReference type="Proteomes" id="UP000199139">
    <property type="component" value="Unassembled WGS sequence"/>
</dbReference>
<protein>
    <recommendedName>
        <fullName evidence="3">DNA topoisomerase</fullName>
        <ecNumber evidence="3">5.6.2.1</ecNumber>
    </recommendedName>
    <alternativeName>
        <fullName evidence="10">Omega-protein</fullName>
    </alternativeName>
    <alternativeName>
        <fullName evidence="9">Relaxing enzyme</fullName>
    </alternativeName>
    <alternativeName>
        <fullName evidence="7">Swivelase</fullName>
    </alternativeName>
    <alternativeName>
        <fullName evidence="8">Untwisting enzyme</fullName>
    </alternativeName>
</protein>
<keyword evidence="6 13" id="KW-0413">Isomerase</keyword>
<dbReference type="InterPro" id="IPR034144">
    <property type="entry name" value="TOPRIM_TopoIII"/>
</dbReference>
<dbReference type="PROSITE" id="PS52039">
    <property type="entry name" value="TOPO_IA_2"/>
    <property type="match status" value="1"/>
</dbReference>
<keyword evidence="5" id="KW-0238">DNA-binding</keyword>
<dbReference type="SUPFAM" id="SSF56712">
    <property type="entry name" value="Prokaryotic type I DNA topoisomerase"/>
    <property type="match status" value="1"/>
</dbReference>
<dbReference type="InterPro" id="IPR013497">
    <property type="entry name" value="Topo_IA_cen"/>
</dbReference>
<dbReference type="PANTHER" id="PTHR11390:SF21">
    <property type="entry name" value="DNA TOPOISOMERASE 3-ALPHA"/>
    <property type="match status" value="1"/>
</dbReference>
<feature type="domain" description="Toprim" evidence="11">
    <location>
        <begin position="2"/>
        <end position="138"/>
    </location>
</feature>
<dbReference type="EC" id="5.6.2.1" evidence="3"/>
<dbReference type="PROSITE" id="PS50880">
    <property type="entry name" value="TOPRIM"/>
    <property type="match status" value="1"/>
</dbReference>
<evidence type="ECO:0000256" key="6">
    <source>
        <dbReference type="ARBA" id="ARBA00023235"/>
    </source>
</evidence>
<dbReference type="GO" id="GO:0003917">
    <property type="term" value="F:DNA topoisomerase type I (single strand cut, ATP-independent) activity"/>
    <property type="evidence" value="ECO:0007669"/>
    <property type="project" value="UniProtKB-EC"/>
</dbReference>
<organism evidence="13 14">
    <name type="scientific">Halolactibacillus miurensis</name>
    <dbReference type="NCBI Taxonomy" id="306541"/>
    <lineage>
        <taxon>Bacteria</taxon>
        <taxon>Bacillati</taxon>
        <taxon>Bacillota</taxon>
        <taxon>Bacilli</taxon>
        <taxon>Bacillales</taxon>
        <taxon>Bacillaceae</taxon>
        <taxon>Halolactibacillus</taxon>
    </lineage>
</organism>
<evidence type="ECO:0000259" key="11">
    <source>
        <dbReference type="PROSITE" id="PS50880"/>
    </source>
</evidence>
<dbReference type="PANTHER" id="PTHR11390">
    <property type="entry name" value="PROKARYOTIC DNA TOPOISOMERASE"/>
    <property type="match status" value="1"/>
</dbReference>
<evidence type="ECO:0000256" key="4">
    <source>
        <dbReference type="ARBA" id="ARBA00023029"/>
    </source>
</evidence>
<dbReference type="InterPro" id="IPR006171">
    <property type="entry name" value="TOPRIM_dom"/>
</dbReference>
<dbReference type="GO" id="GO:0006265">
    <property type="term" value="P:DNA topological change"/>
    <property type="evidence" value="ECO:0007669"/>
    <property type="project" value="InterPro"/>
</dbReference>
<dbReference type="Pfam" id="PF01751">
    <property type="entry name" value="Toprim"/>
    <property type="match status" value="1"/>
</dbReference>
<evidence type="ECO:0000256" key="10">
    <source>
        <dbReference type="ARBA" id="ARBA00032877"/>
    </source>
</evidence>
<dbReference type="CDD" id="cd03362">
    <property type="entry name" value="TOPRIM_TopoIA_TopoIII"/>
    <property type="match status" value="1"/>
</dbReference>
<feature type="domain" description="Topo IA-type catalytic" evidence="12">
    <location>
        <begin position="155"/>
        <end position="577"/>
    </location>
</feature>
<evidence type="ECO:0000256" key="9">
    <source>
        <dbReference type="ARBA" id="ARBA00032235"/>
    </source>
</evidence>
<dbReference type="GO" id="GO:0006281">
    <property type="term" value="P:DNA repair"/>
    <property type="evidence" value="ECO:0007669"/>
    <property type="project" value="TreeGrafter"/>
</dbReference>
<evidence type="ECO:0000256" key="3">
    <source>
        <dbReference type="ARBA" id="ARBA00012891"/>
    </source>
</evidence>
<evidence type="ECO:0000256" key="5">
    <source>
        <dbReference type="ARBA" id="ARBA00023125"/>
    </source>
</evidence>
<proteinExistence type="inferred from homology"/>
<dbReference type="InterPro" id="IPR003602">
    <property type="entry name" value="Topo_IA_DNA-bd_dom"/>
</dbReference>
<evidence type="ECO:0000256" key="2">
    <source>
        <dbReference type="ARBA" id="ARBA00009446"/>
    </source>
</evidence>
<dbReference type="InterPro" id="IPR023406">
    <property type="entry name" value="Topo_IA_AS"/>
</dbReference>
<gene>
    <name evidence="13" type="ORF">SAMN05421668_12150</name>
</gene>
<evidence type="ECO:0000256" key="7">
    <source>
        <dbReference type="ARBA" id="ARBA00030003"/>
    </source>
</evidence>
<evidence type="ECO:0000313" key="13">
    <source>
        <dbReference type="EMBL" id="SFS96158.1"/>
    </source>
</evidence>
<dbReference type="PROSITE" id="PS00396">
    <property type="entry name" value="TOPO_IA_1"/>
    <property type="match status" value="1"/>
</dbReference>
<dbReference type="Gene3D" id="3.40.50.140">
    <property type="match status" value="1"/>
</dbReference>
<dbReference type="SMART" id="SM00493">
    <property type="entry name" value="TOPRIM"/>
    <property type="match status" value="1"/>
</dbReference>
<dbReference type="SMART" id="SM00436">
    <property type="entry name" value="TOP1Bc"/>
    <property type="match status" value="1"/>
</dbReference>
<reference evidence="13 14" key="1">
    <citation type="submission" date="2016-10" db="EMBL/GenBank/DDBJ databases">
        <authorList>
            <person name="de Groot N.N."/>
        </authorList>
    </citation>
    <scope>NUCLEOTIDE SEQUENCE [LARGE SCALE GENOMIC DNA]</scope>
    <source>
        <strain evidence="13 14">DSM 17074</strain>
    </source>
</reference>
<dbReference type="EMBL" id="FPAI01000021">
    <property type="protein sequence ID" value="SFS96158.1"/>
    <property type="molecule type" value="Genomic_DNA"/>
</dbReference>
<dbReference type="InterPro" id="IPR013824">
    <property type="entry name" value="Topo_IA_cen_sub1"/>
</dbReference>
<evidence type="ECO:0000256" key="8">
    <source>
        <dbReference type="ARBA" id="ARBA00031985"/>
    </source>
</evidence>
<dbReference type="STRING" id="306541.SAMN05421668_12150"/>
<dbReference type="SMART" id="SM00437">
    <property type="entry name" value="TOP1Ac"/>
    <property type="match status" value="1"/>
</dbReference>
<comment type="catalytic activity">
    <reaction evidence="1">
        <text>ATP-independent breakage of single-stranded DNA, followed by passage and rejoining.</text>
        <dbReference type="EC" id="5.6.2.1"/>
    </reaction>
</comment>
<dbReference type="Gene3D" id="1.10.460.10">
    <property type="entry name" value="Topoisomerase I, domain 2"/>
    <property type="match status" value="1"/>
</dbReference>
<dbReference type="GO" id="GO:0006310">
    <property type="term" value="P:DNA recombination"/>
    <property type="evidence" value="ECO:0007669"/>
    <property type="project" value="TreeGrafter"/>
</dbReference>
<sequence>MKEVFVCEKPSVARDLAKTLSGGYKEIGGHYQGNDGRIYVSAFGHLVTCVKPEEMNSNWGWKGDISHLPFFIKDIPRKVIDDTGIKKQYKIIVDQMKQADVIVIATDAGREGEHIFRNIYKLAGINKPLKRLWVQDSTDSGILKAYENMKDGQDYEGLAEAGKLREESDLLIGLNATQLATKVTGNQKVLSLGRVQTPTLAMIVKRDLAIENFSKEVFYTVIAPIKDGKGAFELKLDKDERLDKNHANTILNMLGNRTGWKIDKEIKKEKPKGLFDLTTLQEYMNKKHKWGAKKTLTVTQKLYESKFVTYPRTDSTYIASDENLPGILEKHQDNNVVNHILTEGYKIEKTFVNPSKVNDHEAITITTNANIKNLEGDQKLLYNEIFTRFIAAFYPYAVKEITTLSFSDGEYRFDTKDSRYIELGWRSLYDEEKKSEDTLSNVTLDDILDYELKEKATTPPKYYTEGSLINDMKNAGKFLLDKDERKMLSVVQGIGTVATRAEIIEKLYQREFIMNKNGKIMSTALGRELINMMPDDFSLYNVKLTAFFETLLASIEKGELSTEVFYEELEGMVNKMAKEIRKNAKQLSSGKKEKEVIAKCPNCGRPMYENQKGYSCSGYKEGCSTTLWKNGLEKLGKKNISKTEAQKLLSGKKVNVALKSKAGNKYKKDVTFNTKTNWIEVGQLPPLKR</sequence>
<comment type="similarity">
    <text evidence="2">Belongs to the type IA topoisomerase family.</text>
</comment>
<dbReference type="InterPro" id="IPR003601">
    <property type="entry name" value="Topo_IA_2"/>
</dbReference>
<dbReference type="GO" id="GO:0003677">
    <property type="term" value="F:DNA binding"/>
    <property type="evidence" value="ECO:0007669"/>
    <property type="project" value="UniProtKB-KW"/>
</dbReference>
<dbReference type="CDD" id="cd00186">
    <property type="entry name" value="TOP1Ac"/>
    <property type="match status" value="1"/>
</dbReference>
<dbReference type="InterPro" id="IPR023405">
    <property type="entry name" value="Topo_IA_core_domain"/>
</dbReference>
<dbReference type="InterPro" id="IPR000380">
    <property type="entry name" value="Topo_IA"/>
</dbReference>
<dbReference type="Pfam" id="PF01131">
    <property type="entry name" value="Topoisom_bac"/>
    <property type="match status" value="1"/>
</dbReference>
<dbReference type="Gene3D" id="1.10.290.10">
    <property type="entry name" value="Topoisomerase I, domain 4"/>
    <property type="match status" value="1"/>
</dbReference>
<dbReference type="PRINTS" id="PR00417">
    <property type="entry name" value="PRTPISMRASEI"/>
</dbReference>
<dbReference type="InterPro" id="IPR013826">
    <property type="entry name" value="Topo_IA_cen_sub3"/>
</dbReference>
<evidence type="ECO:0000256" key="1">
    <source>
        <dbReference type="ARBA" id="ARBA00000213"/>
    </source>
</evidence>
<dbReference type="InterPro" id="IPR013825">
    <property type="entry name" value="Topo_IA_cen_sub2"/>
</dbReference>
<name>A0A1I6U460_9BACI</name>
<dbReference type="Gene3D" id="2.70.20.10">
    <property type="entry name" value="Topoisomerase I, domain 3"/>
    <property type="match status" value="1"/>
</dbReference>
<accession>A0A1I6U460</accession>
<dbReference type="GO" id="GO:0043597">
    <property type="term" value="C:cytoplasmic replication fork"/>
    <property type="evidence" value="ECO:0007669"/>
    <property type="project" value="TreeGrafter"/>
</dbReference>
<evidence type="ECO:0000259" key="12">
    <source>
        <dbReference type="PROSITE" id="PS52039"/>
    </source>
</evidence>
<dbReference type="AlphaFoldDB" id="A0A1I6U460"/>
<evidence type="ECO:0000313" key="14">
    <source>
        <dbReference type="Proteomes" id="UP000199139"/>
    </source>
</evidence>
<dbReference type="RefSeq" id="WP_256212437.1">
    <property type="nucleotide sequence ID" value="NZ_FPAI01000021.1"/>
</dbReference>